<evidence type="ECO:0000313" key="6">
    <source>
        <dbReference type="Proteomes" id="UP001148299"/>
    </source>
</evidence>
<dbReference type="InterPro" id="IPR036291">
    <property type="entry name" value="NAD(P)-bd_dom_sf"/>
</dbReference>
<dbReference type="Proteomes" id="UP001148299">
    <property type="component" value="Unassembled WGS sequence"/>
</dbReference>
<reference evidence="5" key="1">
    <citation type="submission" date="2022-12" db="EMBL/GenBank/DDBJ databases">
        <authorList>
            <person name="Petersen C."/>
        </authorList>
    </citation>
    <scope>NUCLEOTIDE SEQUENCE</scope>
    <source>
        <strain evidence="5">IBT 35675</strain>
    </source>
</reference>
<sequence length="311" mass="34459">MVKVAVAGGTSAIGGAIVKALEKDGSHHCFILSRNASNNPKVLAVDYSETESLQRVFEEHEIHTVISAVTLQTDLGGKSQLNLIEAADRSKVTKRFMPSEFGANYDSSHLAAMPLYAWKFKAIDRLEASSLEYTRFHNGMFMDYWFSPQILSAFDFNVPSWIDLDNDFAAIPANGDTPLVLTHSTDIGRFVVQLLSLTQWEKRYFLIGDRLTLNEFLRIVEEVKGVSFERHDDTMEFLKKGECTVLPTVRASLPVGIDLGTFTKTIAAAGSWVAEGGLDLPTAATLNTKFSDIQTLKVREAVKIYFGPVKN</sequence>
<dbReference type="SUPFAM" id="SSF51735">
    <property type="entry name" value="NAD(P)-binding Rossmann-fold domains"/>
    <property type="match status" value="1"/>
</dbReference>
<evidence type="ECO:0000259" key="4">
    <source>
        <dbReference type="Pfam" id="PF05368"/>
    </source>
</evidence>
<organism evidence="5 6">
    <name type="scientific">Penicillium brevicompactum</name>
    <dbReference type="NCBI Taxonomy" id="5074"/>
    <lineage>
        <taxon>Eukaryota</taxon>
        <taxon>Fungi</taxon>
        <taxon>Dikarya</taxon>
        <taxon>Ascomycota</taxon>
        <taxon>Pezizomycotina</taxon>
        <taxon>Eurotiomycetes</taxon>
        <taxon>Eurotiomycetidae</taxon>
        <taxon>Eurotiales</taxon>
        <taxon>Aspergillaceae</taxon>
        <taxon>Penicillium</taxon>
    </lineage>
</organism>
<dbReference type="InterPro" id="IPR051609">
    <property type="entry name" value="NmrA/Isoflavone_reductase-like"/>
</dbReference>
<evidence type="ECO:0000256" key="3">
    <source>
        <dbReference type="ARBA" id="ARBA00023002"/>
    </source>
</evidence>
<dbReference type="PANTHER" id="PTHR47706:SF4">
    <property type="entry name" value="NMRA-LIKE DOMAIN-CONTAINING PROTEIN"/>
    <property type="match status" value="1"/>
</dbReference>
<name>A0A9W9UWU0_PENBR</name>
<dbReference type="GO" id="GO:0016491">
    <property type="term" value="F:oxidoreductase activity"/>
    <property type="evidence" value="ECO:0007669"/>
    <property type="project" value="UniProtKB-KW"/>
</dbReference>
<keyword evidence="6" id="KW-1185">Reference proteome</keyword>
<proteinExistence type="inferred from homology"/>
<dbReference type="Gene3D" id="3.40.50.720">
    <property type="entry name" value="NAD(P)-binding Rossmann-like Domain"/>
    <property type="match status" value="1"/>
</dbReference>
<dbReference type="Gene3D" id="3.90.25.10">
    <property type="entry name" value="UDP-galactose 4-epimerase, domain 1"/>
    <property type="match status" value="1"/>
</dbReference>
<dbReference type="Pfam" id="PF05368">
    <property type="entry name" value="NmrA"/>
    <property type="match status" value="1"/>
</dbReference>
<dbReference type="EMBL" id="JAPZBR010000003">
    <property type="protein sequence ID" value="KAJ5358165.1"/>
    <property type="molecule type" value="Genomic_DNA"/>
</dbReference>
<accession>A0A9W9UWU0</accession>
<comment type="similarity">
    <text evidence="1">Belongs to the NmrA-type oxidoreductase family. Isoflavone reductase subfamily.</text>
</comment>
<feature type="domain" description="NmrA-like" evidence="4">
    <location>
        <begin position="3"/>
        <end position="239"/>
    </location>
</feature>
<dbReference type="AlphaFoldDB" id="A0A9W9UWU0"/>
<keyword evidence="3" id="KW-0560">Oxidoreductase</keyword>
<protein>
    <submittedName>
        <fullName evidence="5">NAD(P)-binding protein</fullName>
    </submittedName>
</protein>
<evidence type="ECO:0000256" key="1">
    <source>
        <dbReference type="ARBA" id="ARBA00005725"/>
    </source>
</evidence>
<dbReference type="PANTHER" id="PTHR47706">
    <property type="entry name" value="NMRA-LIKE FAMILY PROTEIN"/>
    <property type="match status" value="1"/>
</dbReference>
<comment type="caution">
    <text evidence="5">The sequence shown here is derived from an EMBL/GenBank/DDBJ whole genome shotgun (WGS) entry which is preliminary data.</text>
</comment>
<evidence type="ECO:0000313" key="5">
    <source>
        <dbReference type="EMBL" id="KAJ5358165.1"/>
    </source>
</evidence>
<gene>
    <name evidence="5" type="ORF">N7541_005323</name>
</gene>
<keyword evidence="2" id="KW-0521">NADP</keyword>
<dbReference type="InterPro" id="IPR008030">
    <property type="entry name" value="NmrA-like"/>
</dbReference>
<reference evidence="5" key="2">
    <citation type="journal article" date="2023" name="IMA Fungus">
        <title>Comparative genomic study of the Penicillium genus elucidates a diverse pangenome and 15 lateral gene transfer events.</title>
        <authorList>
            <person name="Petersen C."/>
            <person name="Sorensen T."/>
            <person name="Nielsen M.R."/>
            <person name="Sondergaard T.E."/>
            <person name="Sorensen J.L."/>
            <person name="Fitzpatrick D.A."/>
            <person name="Frisvad J.C."/>
            <person name="Nielsen K.L."/>
        </authorList>
    </citation>
    <scope>NUCLEOTIDE SEQUENCE</scope>
    <source>
        <strain evidence="5">IBT 35675</strain>
    </source>
</reference>
<evidence type="ECO:0000256" key="2">
    <source>
        <dbReference type="ARBA" id="ARBA00022857"/>
    </source>
</evidence>